<accession>A0A9D2B3D9</accession>
<dbReference type="AlphaFoldDB" id="A0A9D2B3D9"/>
<organism evidence="13 14">
    <name type="scientific">Candidatus Blautia gallistercoris</name>
    <dbReference type="NCBI Taxonomy" id="2838490"/>
    <lineage>
        <taxon>Bacteria</taxon>
        <taxon>Bacillati</taxon>
        <taxon>Bacillota</taxon>
        <taxon>Clostridia</taxon>
        <taxon>Lachnospirales</taxon>
        <taxon>Lachnospiraceae</taxon>
        <taxon>Blautia</taxon>
    </lineage>
</organism>
<evidence type="ECO:0000256" key="9">
    <source>
        <dbReference type="ARBA" id="ARBA00030128"/>
    </source>
</evidence>
<dbReference type="PROSITE" id="PS00856">
    <property type="entry name" value="GUANYLATE_KINASE_1"/>
    <property type="match status" value="1"/>
</dbReference>
<feature type="binding site" evidence="11">
    <location>
        <begin position="11"/>
        <end position="18"/>
    </location>
    <ligand>
        <name>ATP</name>
        <dbReference type="ChEBI" id="CHEBI:30616"/>
    </ligand>
</feature>
<evidence type="ECO:0000256" key="2">
    <source>
        <dbReference type="ARBA" id="ARBA00005790"/>
    </source>
</evidence>
<comment type="subcellular location">
    <subcellularLocation>
        <location evidence="11">Cytoplasm</location>
    </subcellularLocation>
</comment>
<dbReference type="GO" id="GO:0005829">
    <property type="term" value="C:cytosol"/>
    <property type="evidence" value="ECO:0007669"/>
    <property type="project" value="TreeGrafter"/>
</dbReference>
<dbReference type="Proteomes" id="UP000886817">
    <property type="component" value="Unassembled WGS sequence"/>
</dbReference>
<dbReference type="Gene3D" id="3.30.63.10">
    <property type="entry name" value="Guanylate Kinase phosphate binding domain"/>
    <property type="match status" value="1"/>
</dbReference>
<gene>
    <name evidence="11 13" type="primary">gmk</name>
    <name evidence="13" type="ORF">IAA45_04410</name>
</gene>
<dbReference type="SUPFAM" id="SSF52540">
    <property type="entry name" value="P-loop containing nucleoside triphosphate hydrolases"/>
    <property type="match status" value="1"/>
</dbReference>
<keyword evidence="11" id="KW-0963">Cytoplasm</keyword>
<evidence type="ECO:0000256" key="3">
    <source>
        <dbReference type="ARBA" id="ARBA00012961"/>
    </source>
</evidence>
<reference evidence="13" key="2">
    <citation type="submission" date="2021-04" db="EMBL/GenBank/DDBJ databases">
        <authorList>
            <person name="Gilroy R."/>
        </authorList>
    </citation>
    <scope>NUCLEOTIDE SEQUENCE</scope>
    <source>
        <strain evidence="13">ChiSjej1B19-8411</strain>
    </source>
</reference>
<comment type="caution">
    <text evidence="13">The sequence shown here is derived from an EMBL/GenBank/DDBJ whole genome shotgun (WGS) entry which is preliminary data.</text>
</comment>
<evidence type="ECO:0000256" key="7">
    <source>
        <dbReference type="ARBA" id="ARBA00022777"/>
    </source>
</evidence>
<protein>
    <recommendedName>
        <fullName evidence="4 11">Guanylate kinase</fullName>
        <ecNumber evidence="3 11">2.7.4.8</ecNumber>
    </recommendedName>
    <alternativeName>
        <fullName evidence="9 11">GMP kinase</fullName>
    </alternativeName>
</protein>
<keyword evidence="8 11" id="KW-0067">ATP-binding</keyword>
<proteinExistence type="inferred from homology"/>
<evidence type="ECO:0000256" key="8">
    <source>
        <dbReference type="ARBA" id="ARBA00022840"/>
    </source>
</evidence>
<dbReference type="EC" id="2.7.4.8" evidence="3 11"/>
<sequence length="212" mass="24098">MKKGILAVVSGFSGAGKGTLMKALLEQHDNYALSVSATTRAPRPGERDGVEYFFKTKEEFEEMIARDAFIEYASYVNNYYGTPRAYVEEQLNAGKDVILEIEVQGAQEIRNKIPEAVLLFVTAPSAEELKRRLEGRGTETAEVIHSRLCRAAEEAGSMDQYDYILINDDLQDCVDTMHEIIRSEHYRAQRNQMFIKEMKNDLEKYVKGAKQI</sequence>
<evidence type="ECO:0000256" key="5">
    <source>
        <dbReference type="ARBA" id="ARBA00022679"/>
    </source>
</evidence>
<dbReference type="GO" id="GO:0005524">
    <property type="term" value="F:ATP binding"/>
    <property type="evidence" value="ECO:0007669"/>
    <property type="project" value="UniProtKB-UniRule"/>
</dbReference>
<evidence type="ECO:0000256" key="10">
    <source>
        <dbReference type="ARBA" id="ARBA00048594"/>
    </source>
</evidence>
<keyword evidence="6 11" id="KW-0547">Nucleotide-binding</keyword>
<dbReference type="CDD" id="cd00071">
    <property type="entry name" value="GMPK"/>
    <property type="match status" value="1"/>
</dbReference>
<name>A0A9D2B3D9_9FIRM</name>
<dbReference type="HAMAP" id="MF_00328">
    <property type="entry name" value="Guanylate_kinase"/>
    <property type="match status" value="1"/>
</dbReference>
<evidence type="ECO:0000256" key="11">
    <source>
        <dbReference type="HAMAP-Rule" id="MF_00328"/>
    </source>
</evidence>
<dbReference type="InterPro" id="IPR017665">
    <property type="entry name" value="Guanylate_kinase"/>
</dbReference>
<keyword evidence="7 11" id="KW-0418">Kinase</keyword>
<comment type="similarity">
    <text evidence="2 11">Belongs to the guanylate kinase family.</text>
</comment>
<evidence type="ECO:0000313" key="13">
    <source>
        <dbReference type="EMBL" id="HIX58944.1"/>
    </source>
</evidence>
<evidence type="ECO:0000256" key="1">
    <source>
        <dbReference type="ARBA" id="ARBA00003531"/>
    </source>
</evidence>
<evidence type="ECO:0000256" key="4">
    <source>
        <dbReference type="ARBA" id="ARBA00016296"/>
    </source>
</evidence>
<comment type="function">
    <text evidence="1 11">Essential for recycling GMP and indirectly, cGMP.</text>
</comment>
<dbReference type="PANTHER" id="PTHR23117">
    <property type="entry name" value="GUANYLATE KINASE-RELATED"/>
    <property type="match status" value="1"/>
</dbReference>
<dbReference type="InterPro" id="IPR008144">
    <property type="entry name" value="Guanylate_kin-like_dom"/>
</dbReference>
<dbReference type="InterPro" id="IPR020590">
    <property type="entry name" value="Guanylate_kinase_CS"/>
</dbReference>
<dbReference type="InterPro" id="IPR027417">
    <property type="entry name" value="P-loop_NTPase"/>
</dbReference>
<evidence type="ECO:0000256" key="6">
    <source>
        <dbReference type="ARBA" id="ARBA00022741"/>
    </source>
</evidence>
<dbReference type="PROSITE" id="PS50052">
    <property type="entry name" value="GUANYLATE_KINASE_2"/>
    <property type="match status" value="1"/>
</dbReference>
<dbReference type="Gene3D" id="3.40.50.300">
    <property type="entry name" value="P-loop containing nucleotide triphosphate hydrolases"/>
    <property type="match status" value="1"/>
</dbReference>
<comment type="catalytic activity">
    <reaction evidence="10 11">
        <text>GMP + ATP = GDP + ADP</text>
        <dbReference type="Rhea" id="RHEA:20780"/>
        <dbReference type="ChEBI" id="CHEBI:30616"/>
        <dbReference type="ChEBI" id="CHEBI:58115"/>
        <dbReference type="ChEBI" id="CHEBI:58189"/>
        <dbReference type="ChEBI" id="CHEBI:456216"/>
        <dbReference type="EC" id="2.7.4.8"/>
    </reaction>
</comment>
<dbReference type="FunFam" id="3.30.63.10:FF:000002">
    <property type="entry name" value="Guanylate kinase 1"/>
    <property type="match status" value="1"/>
</dbReference>
<dbReference type="GO" id="GO:0004385">
    <property type="term" value="F:GMP kinase activity"/>
    <property type="evidence" value="ECO:0007669"/>
    <property type="project" value="UniProtKB-UniRule"/>
</dbReference>
<keyword evidence="5 11" id="KW-0808">Transferase</keyword>
<feature type="domain" description="Guanylate kinase-like" evidence="12">
    <location>
        <begin position="4"/>
        <end position="182"/>
    </location>
</feature>
<dbReference type="SMART" id="SM00072">
    <property type="entry name" value="GuKc"/>
    <property type="match status" value="1"/>
</dbReference>
<dbReference type="PANTHER" id="PTHR23117:SF13">
    <property type="entry name" value="GUANYLATE KINASE"/>
    <property type="match status" value="1"/>
</dbReference>
<evidence type="ECO:0000313" key="14">
    <source>
        <dbReference type="Proteomes" id="UP000886817"/>
    </source>
</evidence>
<reference evidence="13" key="1">
    <citation type="journal article" date="2021" name="PeerJ">
        <title>Extensive microbial diversity within the chicken gut microbiome revealed by metagenomics and culture.</title>
        <authorList>
            <person name="Gilroy R."/>
            <person name="Ravi A."/>
            <person name="Getino M."/>
            <person name="Pursley I."/>
            <person name="Horton D.L."/>
            <person name="Alikhan N.F."/>
            <person name="Baker D."/>
            <person name="Gharbi K."/>
            <person name="Hall N."/>
            <person name="Watson M."/>
            <person name="Adriaenssens E.M."/>
            <person name="Foster-Nyarko E."/>
            <person name="Jarju S."/>
            <person name="Secka A."/>
            <person name="Antonio M."/>
            <person name="Oren A."/>
            <person name="Chaudhuri R.R."/>
            <person name="La Ragione R."/>
            <person name="Hildebrand F."/>
            <person name="Pallen M.J."/>
        </authorList>
    </citation>
    <scope>NUCLEOTIDE SEQUENCE</scope>
    <source>
        <strain evidence="13">ChiSjej1B19-8411</strain>
    </source>
</reference>
<evidence type="ECO:0000259" key="12">
    <source>
        <dbReference type="PROSITE" id="PS50052"/>
    </source>
</evidence>
<dbReference type="NCBIfam" id="TIGR03263">
    <property type="entry name" value="guanyl_kin"/>
    <property type="match status" value="1"/>
</dbReference>
<dbReference type="EMBL" id="DXEX01000102">
    <property type="protein sequence ID" value="HIX58944.1"/>
    <property type="molecule type" value="Genomic_DNA"/>
</dbReference>
<dbReference type="Pfam" id="PF00625">
    <property type="entry name" value="Guanylate_kin"/>
    <property type="match status" value="1"/>
</dbReference>
<dbReference type="InterPro" id="IPR008145">
    <property type="entry name" value="GK/Ca_channel_bsu"/>
</dbReference>